<accession>A0AAE4Q0J5</accession>
<protein>
    <submittedName>
        <fullName evidence="2">P-loop NTPase fold protein</fullName>
    </submittedName>
</protein>
<dbReference type="InterPro" id="IPR027417">
    <property type="entry name" value="P-loop_NTPase"/>
</dbReference>
<dbReference type="Proteomes" id="UP001187859">
    <property type="component" value="Unassembled WGS sequence"/>
</dbReference>
<evidence type="ECO:0000313" key="3">
    <source>
        <dbReference type="Proteomes" id="UP001187859"/>
    </source>
</evidence>
<dbReference type="SUPFAM" id="SSF52540">
    <property type="entry name" value="P-loop containing nucleoside triphosphate hydrolases"/>
    <property type="match status" value="1"/>
</dbReference>
<dbReference type="Pfam" id="PF07693">
    <property type="entry name" value="KAP_NTPase"/>
    <property type="match status" value="1"/>
</dbReference>
<dbReference type="InterPro" id="IPR011646">
    <property type="entry name" value="KAP_P-loop"/>
</dbReference>
<dbReference type="RefSeq" id="WP_317520535.1">
    <property type="nucleotide sequence ID" value="NZ_JASGOQ010000001.1"/>
</dbReference>
<organism evidence="2 3">
    <name type="scientific">Shewanella xiamenensis</name>
    <dbReference type="NCBI Taxonomy" id="332186"/>
    <lineage>
        <taxon>Bacteria</taxon>
        <taxon>Pseudomonadati</taxon>
        <taxon>Pseudomonadota</taxon>
        <taxon>Gammaproteobacteria</taxon>
        <taxon>Alteromonadales</taxon>
        <taxon>Shewanellaceae</taxon>
        <taxon>Shewanella</taxon>
    </lineage>
</organism>
<dbReference type="EMBL" id="JASGOQ010000001">
    <property type="protein sequence ID" value="MDV5392187.1"/>
    <property type="molecule type" value="Genomic_DNA"/>
</dbReference>
<evidence type="ECO:0000259" key="1">
    <source>
        <dbReference type="Pfam" id="PF07693"/>
    </source>
</evidence>
<name>A0AAE4Q0J5_9GAMM</name>
<dbReference type="AlphaFoldDB" id="A0AAE4Q0J5"/>
<evidence type="ECO:0000313" key="2">
    <source>
        <dbReference type="EMBL" id="MDV5392187.1"/>
    </source>
</evidence>
<proteinExistence type="predicted"/>
<gene>
    <name evidence="2" type="ORF">QM089_18485</name>
</gene>
<feature type="domain" description="KAP NTPase" evidence="1">
    <location>
        <begin position="53"/>
        <end position="281"/>
    </location>
</feature>
<reference evidence="2" key="1">
    <citation type="submission" date="2023-05" db="EMBL/GenBank/DDBJ databases">
        <title>Colonisation of extended spectrum b-lactamase- and carbapenemase-producing bacteria on hospital surfaces from low- and middle-income countries.</title>
        <authorList>
            <person name="Nieto-Rosado M."/>
            <person name="Sands K."/>
            <person name="Iregbu K."/>
            <person name="Zahra R."/>
            <person name="Mazarati J.B."/>
            <person name="Mehtar S."/>
            <person name="Barnards-Group B."/>
            <person name="Walsh T.R."/>
        </authorList>
    </citation>
    <scope>NUCLEOTIDE SEQUENCE</scope>
    <source>
        <strain evidence="2">PP-E493</strain>
    </source>
</reference>
<dbReference type="Gene3D" id="3.40.50.300">
    <property type="entry name" value="P-loop containing nucleotide triphosphate hydrolases"/>
    <property type="match status" value="1"/>
</dbReference>
<sequence length="561" mass="63398">MSPTITIDWSSQLDIESEHFPADQLGREKYAQFLTHFLASKGFDASRSEGEEKQNYVLNLNAEWGSGKSYFLGRWAEDLKAHYPVVYVDAWKQDYSDDPLMTVISSMIKQLRTQAGKDADDHKFKVPRKLIGLLKAAAPAVARGFATKYLGVDPVKIIQLADEDAAVGENVKDTDGKDIDMGLAASKIVEQLISTHDAKSDAIDSLKHNVEQWIQAVVGIKQAQYPAFIFIDELDRCRPSYAVEMLETIKHIFDIPGVVFVVATDTEQLQHTVKAIYGEGFDARVYLGRFFNSRYTLKAPSYADLLPVHCEVDKLSASYLIDRGINNWPDLSYPDDESGMQLKNLTTVYDAFGLSARQVIQITERLIGTVENLGKGSDINLLYLAFLLCLQEKYPHLYDLVLSKNLDTSPNDSNLHISHELSRLTLWCKASLLIQLNPQEILPSLEIPGNTISEVNNYPSANYQINLQSFISAIHPHYTDLNYFNEIIYIKAVDVLKSNEKSRRVSGATKQEWDKTTQRYAPQWVTIYVGSENKKHQRSNHFYKDLVELAAALDWDAPETK</sequence>
<comment type="caution">
    <text evidence="2">The sequence shown here is derived from an EMBL/GenBank/DDBJ whole genome shotgun (WGS) entry which is preliminary data.</text>
</comment>